<evidence type="ECO:0000259" key="9">
    <source>
        <dbReference type="PROSITE" id="PS50157"/>
    </source>
</evidence>
<dbReference type="InterPro" id="IPR013087">
    <property type="entry name" value="Znf_C2H2_type"/>
</dbReference>
<evidence type="ECO:0000313" key="11">
    <source>
        <dbReference type="Proteomes" id="UP000472267"/>
    </source>
</evidence>
<dbReference type="OMA" id="YSCEANL"/>
<keyword evidence="3" id="KW-0677">Repeat</keyword>
<keyword evidence="5" id="KW-0862">Zinc</keyword>
<evidence type="ECO:0000313" key="10">
    <source>
        <dbReference type="Ensembl" id="ENSSFAP00005040979.1"/>
    </source>
</evidence>
<evidence type="ECO:0000256" key="7">
    <source>
        <dbReference type="PROSITE-ProRule" id="PRU00042"/>
    </source>
</evidence>
<keyword evidence="6" id="KW-0539">Nucleus</keyword>
<dbReference type="Pfam" id="PF00096">
    <property type="entry name" value="zf-C2H2"/>
    <property type="match status" value="1"/>
</dbReference>
<dbReference type="AlphaFoldDB" id="A0A672IIM5"/>
<dbReference type="InParanoid" id="A0A672IIM5"/>
<keyword evidence="4 7" id="KW-0863">Zinc-finger</keyword>
<sequence>EPGFLQCKEEQEEPEPPQIGEQEEFGSSQDGEQLIKKFESDSFREPSNEEDQRYLSESEELLDSEQLFSHDSEVHDVNEHVESESATNAELKTVGMFHSDRVENFTVSENQTGQEETFCGGTCGITVRKKRKLNQNLGTVSGKRMSVCEVCDKSYTAKSKLLVHMRTHTGEKPYSCETCGKWFSQRTDLTRHMRTHTGEKPYSCETCGKRFSLHTDLTRHMRTHTGEKPFSCETCEKRFPQRTDLTRHMRTHTGEKPYSCQTCSKSFSRQDHLLTAPGKKIKFFNFQLI</sequence>
<dbReference type="Pfam" id="PF23561">
    <property type="entry name" value="zf-C2H2_15"/>
    <property type="match status" value="1"/>
</dbReference>
<dbReference type="GO" id="GO:0000978">
    <property type="term" value="F:RNA polymerase II cis-regulatory region sequence-specific DNA binding"/>
    <property type="evidence" value="ECO:0007669"/>
    <property type="project" value="TreeGrafter"/>
</dbReference>
<dbReference type="Pfam" id="PF13912">
    <property type="entry name" value="zf-C2H2_6"/>
    <property type="match status" value="1"/>
</dbReference>
<reference evidence="10" key="2">
    <citation type="submission" date="2025-08" db="UniProtKB">
        <authorList>
            <consortium name="Ensembl"/>
        </authorList>
    </citation>
    <scope>IDENTIFICATION</scope>
</reference>
<evidence type="ECO:0000256" key="5">
    <source>
        <dbReference type="ARBA" id="ARBA00022833"/>
    </source>
</evidence>
<dbReference type="InterPro" id="IPR036236">
    <property type="entry name" value="Znf_C2H2_sf"/>
</dbReference>
<evidence type="ECO:0000256" key="3">
    <source>
        <dbReference type="ARBA" id="ARBA00022737"/>
    </source>
</evidence>
<feature type="region of interest" description="Disordered" evidence="8">
    <location>
        <begin position="1"/>
        <end position="33"/>
    </location>
</feature>
<feature type="domain" description="C2H2-type" evidence="9">
    <location>
        <begin position="230"/>
        <end position="257"/>
    </location>
</feature>
<dbReference type="Proteomes" id="UP000472267">
    <property type="component" value="Chromosome 16"/>
</dbReference>
<dbReference type="PANTHER" id="PTHR10032">
    <property type="entry name" value="ZINC FINGER PROTEIN WITH KRAB AND SCAN DOMAINS"/>
    <property type="match status" value="1"/>
</dbReference>
<dbReference type="PROSITE" id="PS50157">
    <property type="entry name" value="ZINC_FINGER_C2H2_2"/>
    <property type="match status" value="4"/>
</dbReference>
<dbReference type="InterPro" id="IPR027756">
    <property type="entry name" value="Ovo-like"/>
</dbReference>
<name>A0A672IIM5_SALFA</name>
<dbReference type="FunFam" id="3.30.160.60:FF:000065">
    <property type="entry name" value="B-cell CLL/lymphoma 6, member B"/>
    <property type="match status" value="2"/>
</dbReference>
<accession>A0A672IIM5</accession>
<feature type="domain" description="C2H2-type" evidence="9">
    <location>
        <begin position="146"/>
        <end position="173"/>
    </location>
</feature>
<dbReference type="Gene3D" id="3.30.160.60">
    <property type="entry name" value="Classic Zinc Finger"/>
    <property type="match status" value="5"/>
</dbReference>
<protein>
    <recommendedName>
        <fullName evidence="9">C2H2-type domain-containing protein</fullName>
    </recommendedName>
</protein>
<evidence type="ECO:0000256" key="1">
    <source>
        <dbReference type="ARBA" id="ARBA00004123"/>
    </source>
</evidence>
<dbReference type="GO" id="GO:0009913">
    <property type="term" value="P:epidermal cell differentiation"/>
    <property type="evidence" value="ECO:0007669"/>
    <property type="project" value="TreeGrafter"/>
</dbReference>
<comment type="subcellular location">
    <subcellularLocation>
        <location evidence="1">Nucleus</location>
    </subcellularLocation>
</comment>
<dbReference type="SUPFAM" id="SSF57667">
    <property type="entry name" value="beta-beta-alpha zinc fingers"/>
    <property type="match status" value="3"/>
</dbReference>
<reference evidence="10" key="1">
    <citation type="submission" date="2019-06" db="EMBL/GenBank/DDBJ databases">
        <authorList>
            <consortium name="Wellcome Sanger Institute Data Sharing"/>
        </authorList>
    </citation>
    <scope>NUCLEOTIDE SEQUENCE [LARGE SCALE GENOMIC DNA]</scope>
</reference>
<dbReference type="InterPro" id="IPR056436">
    <property type="entry name" value="Znf-C2H2_ZIC1-5/GLI1-3-like"/>
</dbReference>
<reference evidence="10" key="3">
    <citation type="submission" date="2025-09" db="UniProtKB">
        <authorList>
            <consortium name="Ensembl"/>
        </authorList>
    </citation>
    <scope>IDENTIFICATION</scope>
</reference>
<dbReference type="FunFam" id="3.30.160.60:FF:002343">
    <property type="entry name" value="Zinc finger protein 33A"/>
    <property type="match status" value="3"/>
</dbReference>
<dbReference type="GO" id="GO:0000981">
    <property type="term" value="F:DNA-binding transcription factor activity, RNA polymerase II-specific"/>
    <property type="evidence" value="ECO:0007669"/>
    <property type="project" value="TreeGrafter"/>
</dbReference>
<dbReference type="Ensembl" id="ENSSFAT00005042483.1">
    <property type="protein sequence ID" value="ENSSFAP00005040979.1"/>
    <property type="gene ID" value="ENSSFAG00005020401.1"/>
</dbReference>
<evidence type="ECO:0000256" key="8">
    <source>
        <dbReference type="SAM" id="MobiDB-lite"/>
    </source>
</evidence>
<evidence type="ECO:0000256" key="2">
    <source>
        <dbReference type="ARBA" id="ARBA00022723"/>
    </source>
</evidence>
<dbReference type="GO" id="GO:0005634">
    <property type="term" value="C:nucleus"/>
    <property type="evidence" value="ECO:0007669"/>
    <property type="project" value="UniProtKB-SubCell"/>
</dbReference>
<keyword evidence="11" id="KW-1185">Reference proteome</keyword>
<organism evidence="10 11">
    <name type="scientific">Salarias fasciatus</name>
    <name type="common">Jewelled blenny</name>
    <name type="synonym">Blennius fasciatus</name>
    <dbReference type="NCBI Taxonomy" id="181472"/>
    <lineage>
        <taxon>Eukaryota</taxon>
        <taxon>Metazoa</taxon>
        <taxon>Chordata</taxon>
        <taxon>Craniata</taxon>
        <taxon>Vertebrata</taxon>
        <taxon>Euteleostomi</taxon>
        <taxon>Actinopterygii</taxon>
        <taxon>Neopterygii</taxon>
        <taxon>Teleostei</taxon>
        <taxon>Neoteleostei</taxon>
        <taxon>Acanthomorphata</taxon>
        <taxon>Ovalentaria</taxon>
        <taxon>Blenniimorphae</taxon>
        <taxon>Blenniiformes</taxon>
        <taxon>Blennioidei</taxon>
        <taxon>Blenniidae</taxon>
        <taxon>Salariinae</taxon>
        <taxon>Salarias</taxon>
    </lineage>
</organism>
<keyword evidence="2" id="KW-0479">Metal-binding</keyword>
<feature type="domain" description="C2H2-type" evidence="9">
    <location>
        <begin position="174"/>
        <end position="201"/>
    </location>
</feature>
<dbReference type="PANTHER" id="PTHR10032:SF271">
    <property type="entry name" value="RH12261P-RELATED"/>
    <property type="match status" value="1"/>
</dbReference>
<dbReference type="Pfam" id="PF13465">
    <property type="entry name" value="zf-H2C2_2"/>
    <property type="match status" value="1"/>
</dbReference>
<evidence type="ECO:0000256" key="4">
    <source>
        <dbReference type="ARBA" id="ARBA00022771"/>
    </source>
</evidence>
<dbReference type="SMART" id="SM00355">
    <property type="entry name" value="ZnF_C2H2"/>
    <property type="match status" value="4"/>
</dbReference>
<dbReference type="PROSITE" id="PS00028">
    <property type="entry name" value="ZINC_FINGER_C2H2_1"/>
    <property type="match status" value="4"/>
</dbReference>
<dbReference type="GO" id="GO:0008270">
    <property type="term" value="F:zinc ion binding"/>
    <property type="evidence" value="ECO:0007669"/>
    <property type="project" value="UniProtKB-KW"/>
</dbReference>
<feature type="domain" description="C2H2-type" evidence="9">
    <location>
        <begin position="202"/>
        <end position="229"/>
    </location>
</feature>
<proteinExistence type="predicted"/>
<evidence type="ECO:0000256" key="6">
    <source>
        <dbReference type="ARBA" id="ARBA00023242"/>
    </source>
</evidence>